<dbReference type="PROSITE" id="PS51272">
    <property type="entry name" value="SLH"/>
    <property type="match status" value="3"/>
</dbReference>
<dbReference type="PANTHER" id="PTHR43308">
    <property type="entry name" value="OUTER MEMBRANE PROTEIN ALPHA-RELATED"/>
    <property type="match status" value="1"/>
</dbReference>
<feature type="compositionally biased region" description="Basic and acidic residues" evidence="1">
    <location>
        <begin position="1050"/>
        <end position="1060"/>
    </location>
</feature>
<feature type="region of interest" description="Disordered" evidence="1">
    <location>
        <begin position="1033"/>
        <end position="1064"/>
    </location>
</feature>
<dbReference type="InterPro" id="IPR025883">
    <property type="entry name" value="Cadherin-like_domain"/>
</dbReference>
<sequence>MAFKKHNPRRIYAFMLAIVMISSIVLTPFATKVEAAAEQREIGGKLINGVQEPLKVTVKNDGELTAYLWQGNGYVGQYFDNKAWGTNLFYTDSGTVTRQFSPYFASYQSTGTNVPLGEGIITMPDAHTIVVTWQLDSGELELKQTIYYPENERYMEKEWSIENKSASKTYSNLKLFHGGDTMFGGEDSAKSYWDPILNMVYVKNDDMSRFGLMGFAGKNTSPADRYYGGDFRKGNSEASNGQLSNSVNSENTDAGYQLQWNRQTLGTNEKWVIQSTEMWTTAGSLQIIAPPSQTTAPNSTVAYQFKLQNFQNNADVFDLYATSANGWKVNIVEGTSVTVPGNGAIKTVTVEVQVPAGAAGTDTITLTGTSQKDQTITNVGSATTTINAALPVISSVTAVPNKVAVGTAINVPIEIQTANVPDGASVQVELVDENKRSLSPAITASGAVTNNKATVTLPVTDVLNKANYYIKVKVDGVSAVHSSTKFDVTEGNNADLLRIFTTPGTLSPAFDKNITDYAVSVTEDVYNITVTGAVYDPRSTLKVNGVKVNSNQASDLIPLKTGDNVIQVEVTAPDGTTKKTYTINVNKQPSRNAQLLHAAVSPGTISPTFSSGTTEYEVNVGHESDQLSVTDLVYSPNANISVIGATYNPLTGGYTFPLQIGVNELKVIVTAEDGLTQTVYTIKATRQSKESEVAQALKELSIGYANGDSWESVTKNVILPTTGKFNTSVKWTSSDPAVLNEKGEINPSPDKDTTVWMTATVEKDGVKATRTFLVIVKKSSLQIVKEDSSRTVPIQAGNDAEDVENNVITRKTMSDGTKIDKVVVDPAKTESARVKAQANNQSSIRLIAADLPSDPADEVAVEVPIAAYSPLANGLNLVIETAGAHVVLNKATLHQLKQDGNDLFFRFVPIRGEQQKKALTDQAKNDALVKQTAGTKQVKLVGTPMIVETNYSDRETKLVFPLDRLQAPTDTAAQAAYLKSLYVYIQHSDGSKDLKQGVIERDAAGKVIGLSIVIHKFSTFTIVKMDAVNNGGGSTGSTGGIVPPITGGSKETDKDKDSNKHNHGVKTVQHKPYIKGFKDGTFRPEKSITRAELAVMLWKLSEAKAASTLASESKFKDVQAGNWAFAAIQSLSAKGIMIGVGKDSFEPNRPLTRAEMAATVARWKQLKAAKASSFEDVKGHWAEKHITALVEAGAAHGYKDGSYRPDASITRAEAVKLVNRLLERGPLLEVTKPTWRDVLTTHWAYGDIEEASQAHTAEVVPAKGEKLISK</sequence>
<gene>
    <name evidence="3" type="ORF">IFO66_08980</name>
</gene>
<keyword evidence="4" id="KW-1185">Reference proteome</keyword>
<accession>A0ABR9AWR9</accession>
<evidence type="ECO:0000256" key="1">
    <source>
        <dbReference type="SAM" id="MobiDB-lite"/>
    </source>
</evidence>
<dbReference type="Gene3D" id="2.60.40.10">
    <property type="entry name" value="Immunoglobulins"/>
    <property type="match status" value="1"/>
</dbReference>
<dbReference type="Pfam" id="PF12733">
    <property type="entry name" value="Cadherin-like"/>
    <property type="match status" value="2"/>
</dbReference>
<dbReference type="PANTHER" id="PTHR43308:SF5">
    <property type="entry name" value="S-LAYER PROTEIN _ PEPTIDOGLYCAN ENDO-BETA-N-ACETYLGLUCOSAMINIDASE"/>
    <property type="match status" value="1"/>
</dbReference>
<proteinExistence type="predicted"/>
<evidence type="ECO:0000313" key="4">
    <source>
        <dbReference type="Proteomes" id="UP000634529"/>
    </source>
</evidence>
<dbReference type="Pfam" id="PF00395">
    <property type="entry name" value="SLH"/>
    <property type="match status" value="3"/>
</dbReference>
<comment type="caution">
    <text evidence="3">The sequence shown here is derived from an EMBL/GenBank/DDBJ whole genome shotgun (WGS) entry which is preliminary data.</text>
</comment>
<organism evidence="3 4">
    <name type="scientific">Paenibacillus arenosi</name>
    <dbReference type="NCBI Taxonomy" id="2774142"/>
    <lineage>
        <taxon>Bacteria</taxon>
        <taxon>Bacillati</taxon>
        <taxon>Bacillota</taxon>
        <taxon>Bacilli</taxon>
        <taxon>Bacillales</taxon>
        <taxon>Paenibacillaceae</taxon>
        <taxon>Paenibacillus</taxon>
    </lineage>
</organism>
<dbReference type="EMBL" id="JACYTN010000004">
    <property type="protein sequence ID" value="MBD8498447.1"/>
    <property type="molecule type" value="Genomic_DNA"/>
</dbReference>
<feature type="domain" description="SLH" evidence="2">
    <location>
        <begin position="1048"/>
        <end position="1110"/>
    </location>
</feature>
<evidence type="ECO:0000259" key="2">
    <source>
        <dbReference type="PROSITE" id="PS51272"/>
    </source>
</evidence>
<feature type="domain" description="SLH" evidence="2">
    <location>
        <begin position="1176"/>
        <end position="1232"/>
    </location>
</feature>
<feature type="domain" description="SLH" evidence="2">
    <location>
        <begin position="1111"/>
        <end position="1174"/>
    </location>
</feature>
<reference evidence="3 4" key="1">
    <citation type="submission" date="2020-09" db="EMBL/GenBank/DDBJ databases">
        <title>Paenibacillus sp. CAU 1523 isolated from sand of Haeundae Beach.</title>
        <authorList>
            <person name="Kim W."/>
        </authorList>
    </citation>
    <scope>NUCLEOTIDE SEQUENCE [LARGE SCALE GENOMIC DNA]</scope>
    <source>
        <strain evidence="3 4">CAU 1523</strain>
    </source>
</reference>
<dbReference type="Proteomes" id="UP000634529">
    <property type="component" value="Unassembled WGS sequence"/>
</dbReference>
<protein>
    <submittedName>
        <fullName evidence="3">S-layer homology domain-containing protein</fullName>
    </submittedName>
</protein>
<dbReference type="InterPro" id="IPR013783">
    <property type="entry name" value="Ig-like_fold"/>
</dbReference>
<dbReference type="RefSeq" id="WP_192024829.1">
    <property type="nucleotide sequence ID" value="NZ_JACYTN010000004.1"/>
</dbReference>
<dbReference type="InterPro" id="IPR046780">
    <property type="entry name" value="aBig_2"/>
</dbReference>
<dbReference type="InterPro" id="IPR051465">
    <property type="entry name" value="Cell_Envelope_Struct_Comp"/>
</dbReference>
<dbReference type="Pfam" id="PF20578">
    <property type="entry name" value="aBig_2"/>
    <property type="match status" value="1"/>
</dbReference>
<name>A0ABR9AWR9_9BACL</name>
<evidence type="ECO:0000313" key="3">
    <source>
        <dbReference type="EMBL" id="MBD8498447.1"/>
    </source>
</evidence>
<dbReference type="InterPro" id="IPR001119">
    <property type="entry name" value="SLH_dom"/>
</dbReference>